<dbReference type="GO" id="GO:0000156">
    <property type="term" value="F:phosphorelay response regulator activity"/>
    <property type="evidence" value="ECO:0007669"/>
    <property type="project" value="InterPro"/>
</dbReference>
<evidence type="ECO:0000256" key="3">
    <source>
        <dbReference type="ARBA" id="ARBA00048267"/>
    </source>
</evidence>
<comment type="caution">
    <text evidence="10">The sequence shown here is derived from an EMBL/GenBank/DDBJ whole genome shotgun (WGS) entry which is preliminary data.</text>
</comment>
<feature type="domain" description="Response regulatory" evidence="8">
    <location>
        <begin position="4"/>
        <end position="121"/>
    </location>
</feature>
<feature type="region of interest" description="Disordered" evidence="7">
    <location>
        <begin position="137"/>
        <end position="180"/>
    </location>
</feature>
<keyword evidence="11" id="KW-1185">Reference proteome</keyword>
<dbReference type="EC" id="3.5.1.44" evidence="4"/>
<feature type="active site" evidence="4 5">
    <location>
        <position position="192"/>
    </location>
</feature>
<dbReference type="PROSITE" id="PS50110">
    <property type="entry name" value="RESPONSE_REGULATORY"/>
    <property type="match status" value="1"/>
</dbReference>
<accession>A0A545TDR3</accession>
<dbReference type="SUPFAM" id="SSF52738">
    <property type="entry name" value="Methylesterase CheB, C-terminal domain"/>
    <property type="match status" value="1"/>
</dbReference>
<dbReference type="InterPro" id="IPR000673">
    <property type="entry name" value="Sig_transdc_resp-reg_Me-estase"/>
</dbReference>
<evidence type="ECO:0000259" key="9">
    <source>
        <dbReference type="PROSITE" id="PS50122"/>
    </source>
</evidence>
<evidence type="ECO:0000256" key="2">
    <source>
        <dbReference type="ARBA" id="ARBA00022801"/>
    </source>
</evidence>
<dbReference type="NCBIfam" id="NF001965">
    <property type="entry name" value="PRK00742.1"/>
    <property type="match status" value="1"/>
</dbReference>
<feature type="compositionally biased region" description="Low complexity" evidence="7">
    <location>
        <begin position="168"/>
        <end position="179"/>
    </location>
</feature>
<keyword evidence="1 4" id="KW-0145">Chemotaxis</keyword>
<proteinExistence type="inferred from homology"/>
<dbReference type="HAMAP" id="MF_00099">
    <property type="entry name" value="CheB_chemtxs"/>
    <property type="match status" value="1"/>
</dbReference>
<comment type="catalytic activity">
    <reaction evidence="4">
        <text>L-glutaminyl-[protein] + H2O = L-glutamyl-[protein] + NH4(+)</text>
        <dbReference type="Rhea" id="RHEA:16441"/>
        <dbReference type="Rhea" id="RHEA-COMP:10207"/>
        <dbReference type="Rhea" id="RHEA-COMP:10208"/>
        <dbReference type="ChEBI" id="CHEBI:15377"/>
        <dbReference type="ChEBI" id="CHEBI:28938"/>
        <dbReference type="ChEBI" id="CHEBI:29973"/>
        <dbReference type="ChEBI" id="CHEBI:30011"/>
        <dbReference type="EC" id="3.5.1.44"/>
    </reaction>
</comment>
<organism evidence="10 11">
    <name type="scientific">Aliikangiella marina</name>
    <dbReference type="NCBI Taxonomy" id="1712262"/>
    <lineage>
        <taxon>Bacteria</taxon>
        <taxon>Pseudomonadati</taxon>
        <taxon>Pseudomonadota</taxon>
        <taxon>Gammaproteobacteria</taxon>
        <taxon>Oceanospirillales</taxon>
        <taxon>Pleioneaceae</taxon>
        <taxon>Aliikangiella</taxon>
    </lineage>
</organism>
<dbReference type="Proteomes" id="UP000317839">
    <property type="component" value="Unassembled WGS sequence"/>
</dbReference>
<evidence type="ECO:0000256" key="6">
    <source>
        <dbReference type="PROSITE-ProRule" id="PRU00169"/>
    </source>
</evidence>
<evidence type="ECO:0000256" key="7">
    <source>
        <dbReference type="SAM" id="MobiDB-lite"/>
    </source>
</evidence>
<dbReference type="InterPro" id="IPR001789">
    <property type="entry name" value="Sig_transdc_resp-reg_receiver"/>
</dbReference>
<comment type="domain">
    <text evidence="4">Contains a C-terminal catalytic domain, and an N-terminal region which modulates catalytic activity.</text>
</comment>
<comment type="subcellular location">
    <subcellularLocation>
        <location evidence="4">Cytoplasm</location>
    </subcellularLocation>
</comment>
<dbReference type="CDD" id="cd17541">
    <property type="entry name" value="REC_CheB-like"/>
    <property type="match status" value="1"/>
</dbReference>
<dbReference type="PANTHER" id="PTHR42872:SF3">
    <property type="entry name" value="PROTEIN-GLUTAMATE METHYLESTERASE_PROTEIN-GLUTAMINE GLUTAMINASE 1"/>
    <property type="match status" value="1"/>
</dbReference>
<dbReference type="AlphaFoldDB" id="A0A545TDR3"/>
<dbReference type="EC" id="3.1.1.61" evidence="4"/>
<keyword evidence="4 6" id="KW-0597">Phosphoprotein</keyword>
<evidence type="ECO:0000256" key="1">
    <source>
        <dbReference type="ARBA" id="ARBA00022500"/>
    </source>
</evidence>
<feature type="active site" evidence="4 5">
    <location>
        <position position="315"/>
    </location>
</feature>
<feature type="compositionally biased region" description="Low complexity" evidence="7">
    <location>
        <begin position="151"/>
        <end position="160"/>
    </location>
</feature>
<dbReference type="Gene3D" id="3.40.50.2300">
    <property type="match status" value="1"/>
</dbReference>
<dbReference type="Gene3D" id="3.40.50.180">
    <property type="entry name" value="Methylesterase CheB, C-terminal domain"/>
    <property type="match status" value="1"/>
</dbReference>
<protein>
    <recommendedName>
        <fullName evidence="4">Protein-glutamate methylesterase/protein-glutamine glutaminase</fullName>
        <ecNumber evidence="4">3.1.1.61</ecNumber>
        <ecNumber evidence="4">3.5.1.44</ecNumber>
    </recommendedName>
</protein>
<dbReference type="InterPro" id="IPR008248">
    <property type="entry name" value="CheB-like"/>
</dbReference>
<evidence type="ECO:0000256" key="5">
    <source>
        <dbReference type="PROSITE-ProRule" id="PRU00050"/>
    </source>
</evidence>
<dbReference type="PIRSF" id="PIRSF000876">
    <property type="entry name" value="RR_chemtxs_CheB"/>
    <property type="match status" value="1"/>
</dbReference>
<feature type="active site" evidence="4 5">
    <location>
        <position position="219"/>
    </location>
</feature>
<comment type="function">
    <text evidence="4">Involved in chemotaxis. Part of a chemotaxis signal transduction system that modulates chemotaxis in response to various stimuli. Catalyzes the demethylation of specific methylglutamate residues introduced into the chemoreceptors (methyl-accepting chemotaxis proteins or MCP) by CheR. Also mediates the irreversible deamidation of specific glutamine residues to glutamic acid.</text>
</comment>
<dbReference type="GO" id="GO:0008984">
    <property type="term" value="F:protein-glutamate methylesterase activity"/>
    <property type="evidence" value="ECO:0007669"/>
    <property type="project" value="UniProtKB-UniRule"/>
</dbReference>
<dbReference type="SMART" id="SM00448">
    <property type="entry name" value="REC"/>
    <property type="match status" value="1"/>
</dbReference>
<keyword evidence="2 4" id="KW-0378">Hydrolase</keyword>
<comment type="catalytic activity">
    <reaction evidence="3 4">
        <text>[protein]-L-glutamate 5-O-methyl ester + H2O = L-glutamyl-[protein] + methanol + H(+)</text>
        <dbReference type="Rhea" id="RHEA:23236"/>
        <dbReference type="Rhea" id="RHEA-COMP:10208"/>
        <dbReference type="Rhea" id="RHEA-COMP:10311"/>
        <dbReference type="ChEBI" id="CHEBI:15377"/>
        <dbReference type="ChEBI" id="CHEBI:15378"/>
        <dbReference type="ChEBI" id="CHEBI:17790"/>
        <dbReference type="ChEBI" id="CHEBI:29973"/>
        <dbReference type="ChEBI" id="CHEBI:82795"/>
        <dbReference type="EC" id="3.1.1.61"/>
    </reaction>
</comment>
<dbReference type="OrthoDB" id="9793421at2"/>
<dbReference type="GO" id="GO:0050568">
    <property type="term" value="F:protein-glutamine glutaminase activity"/>
    <property type="evidence" value="ECO:0007669"/>
    <property type="project" value="UniProtKB-UniRule"/>
</dbReference>
<dbReference type="CDD" id="cd16432">
    <property type="entry name" value="CheB_Rec"/>
    <property type="match status" value="1"/>
</dbReference>
<dbReference type="Pfam" id="PF01339">
    <property type="entry name" value="CheB_methylest"/>
    <property type="match status" value="1"/>
</dbReference>
<dbReference type="PROSITE" id="PS50122">
    <property type="entry name" value="CHEB"/>
    <property type="match status" value="1"/>
</dbReference>
<comment type="similarity">
    <text evidence="4">Belongs to the CheB family.</text>
</comment>
<dbReference type="Pfam" id="PF00072">
    <property type="entry name" value="Response_reg"/>
    <property type="match status" value="1"/>
</dbReference>
<evidence type="ECO:0000256" key="4">
    <source>
        <dbReference type="HAMAP-Rule" id="MF_00099"/>
    </source>
</evidence>
<dbReference type="PANTHER" id="PTHR42872">
    <property type="entry name" value="PROTEIN-GLUTAMATE METHYLESTERASE/PROTEIN-GLUTAMINE GLUTAMINASE"/>
    <property type="match status" value="1"/>
</dbReference>
<dbReference type="GO" id="GO:0005737">
    <property type="term" value="C:cytoplasm"/>
    <property type="evidence" value="ECO:0007669"/>
    <property type="project" value="UniProtKB-SubCell"/>
</dbReference>
<evidence type="ECO:0000313" key="11">
    <source>
        <dbReference type="Proteomes" id="UP000317839"/>
    </source>
</evidence>
<gene>
    <name evidence="4" type="primary">cheB</name>
    <name evidence="10" type="ORF">FLL45_10560</name>
</gene>
<feature type="domain" description="CheB-type methylesterase" evidence="9">
    <location>
        <begin position="185"/>
        <end position="370"/>
    </location>
</feature>
<dbReference type="InterPro" id="IPR035909">
    <property type="entry name" value="CheB_C"/>
</dbReference>
<evidence type="ECO:0000259" key="8">
    <source>
        <dbReference type="PROSITE" id="PS50110"/>
    </source>
</evidence>
<comment type="PTM">
    <text evidence="4">Phosphorylated by CheA. Phosphorylation of the N-terminal regulatory domain activates the methylesterase activity.</text>
</comment>
<dbReference type="GO" id="GO:0006935">
    <property type="term" value="P:chemotaxis"/>
    <property type="evidence" value="ECO:0007669"/>
    <property type="project" value="UniProtKB-UniRule"/>
</dbReference>
<keyword evidence="4" id="KW-0963">Cytoplasm</keyword>
<name>A0A545TDR3_9GAMM</name>
<reference evidence="10 11" key="1">
    <citation type="submission" date="2019-06" db="EMBL/GenBank/DDBJ databases">
        <title>Draft genome of Aliikangiella marina GYP-15.</title>
        <authorList>
            <person name="Wang G."/>
        </authorList>
    </citation>
    <scope>NUCLEOTIDE SEQUENCE [LARGE SCALE GENOMIC DNA]</scope>
    <source>
        <strain evidence="10 11">GYP-15</strain>
    </source>
</reference>
<dbReference type="InterPro" id="IPR011006">
    <property type="entry name" value="CheY-like_superfamily"/>
</dbReference>
<sequence length="370" mass="39601">MAIKVLIVDDSQFFCRRVGSILNSAHDIEICGIANNGKEAIEKAEKLQPDVITLDVEMPIMDGVTALKQIVKVCDARVLMLSSLTYENAKITLDALDAGATDFLLKSYESLSSDSSGLVVQLQKKIREMGKAKKIPAFKPAPAKPIEKPAARQPTVARRTPPTPTAAPRPQRSRSSSPSLKGKIKIITIGASTGGPVALQKVLSSLPANYPYPITVTQHMPGTFTGAFATRLNGISQTRIVEAQDNMPLQPGHVYVAPGGKQMVFEGSARSARIRVRPTDPRLQFSPSVDVTFGSASKIFNGEILAIVLTGMGSDGTEGSRLIKAKGGTVWAQDEASCVVYGMPMSVTKAGLTDLELPIDQFSQELIKQA</sequence>
<feature type="modified residue" description="4-aspartylphosphate" evidence="4 6">
    <location>
        <position position="55"/>
    </location>
</feature>
<evidence type="ECO:0000313" key="10">
    <source>
        <dbReference type="EMBL" id="TQV75364.1"/>
    </source>
</evidence>
<dbReference type="EMBL" id="VIKR01000002">
    <property type="protein sequence ID" value="TQV75364.1"/>
    <property type="molecule type" value="Genomic_DNA"/>
</dbReference>
<dbReference type="SUPFAM" id="SSF52172">
    <property type="entry name" value="CheY-like"/>
    <property type="match status" value="1"/>
</dbReference>
<dbReference type="RefSeq" id="WP_142941979.1">
    <property type="nucleotide sequence ID" value="NZ_VIKR01000002.1"/>
</dbReference>